<proteinExistence type="predicted"/>
<evidence type="ECO:0000313" key="2">
    <source>
        <dbReference type="EMBL" id="MDC3421917.1"/>
    </source>
</evidence>
<dbReference type="RefSeq" id="WP_259870434.1">
    <property type="nucleotide sequence ID" value="NZ_JAMQJZ010000015.1"/>
</dbReference>
<protein>
    <submittedName>
        <fullName evidence="2">VWA-like domain-containing protein</fullName>
    </submittedName>
</protein>
<feature type="domain" description="VWA-like" evidence="1">
    <location>
        <begin position="20"/>
        <end position="135"/>
    </location>
</feature>
<accession>A0A9X3WKR9</accession>
<dbReference type="AlphaFoldDB" id="A0A9X3WKR9"/>
<organism evidence="2 3">
    <name type="scientific">Aquibacillus koreensis</name>
    <dbReference type="NCBI Taxonomy" id="279446"/>
    <lineage>
        <taxon>Bacteria</taxon>
        <taxon>Bacillati</taxon>
        <taxon>Bacillota</taxon>
        <taxon>Bacilli</taxon>
        <taxon>Bacillales</taxon>
        <taxon>Bacillaceae</taxon>
        <taxon>Aquibacillus</taxon>
    </lineage>
</organism>
<dbReference type="Pfam" id="PF09967">
    <property type="entry name" value="DUF2201"/>
    <property type="match status" value="1"/>
</dbReference>
<evidence type="ECO:0000313" key="3">
    <source>
        <dbReference type="Proteomes" id="UP001145072"/>
    </source>
</evidence>
<reference evidence="2" key="1">
    <citation type="submission" date="2022-06" db="EMBL/GenBank/DDBJ databases">
        <title>Aquibacillus sp. a new bacterium isolated from soil saline samples.</title>
        <authorList>
            <person name="Galisteo C."/>
            <person name="De La Haba R."/>
            <person name="Sanchez-Porro C."/>
            <person name="Ventosa A."/>
        </authorList>
    </citation>
    <scope>NUCLEOTIDE SEQUENCE</scope>
    <source>
        <strain evidence="2">JCM 12387</strain>
    </source>
</reference>
<dbReference type="InterPro" id="IPR018698">
    <property type="entry name" value="VWA-like_dom"/>
</dbReference>
<keyword evidence="3" id="KW-1185">Reference proteome</keyword>
<comment type="caution">
    <text evidence="2">The sequence shown here is derived from an EMBL/GenBank/DDBJ whole genome shotgun (WGS) entry which is preliminary data.</text>
</comment>
<sequence length="142" mass="16540">MTWQKDLLSLITKSKDEKMAVAVDTSTNEYPVETIRNILSLFNEVQKKTPLIFADYKIREITDTAKVTEIPLMSHGKASYTDTLEWAKEQKIDKLFYITDVTGYFWEGLEINYDVIWLIPDKFKPQVPFGKSLNLVRQSNKK</sequence>
<dbReference type="Proteomes" id="UP001145072">
    <property type="component" value="Unassembled WGS sequence"/>
</dbReference>
<dbReference type="EMBL" id="JAMQJZ010000015">
    <property type="protein sequence ID" value="MDC3421917.1"/>
    <property type="molecule type" value="Genomic_DNA"/>
</dbReference>
<evidence type="ECO:0000259" key="1">
    <source>
        <dbReference type="Pfam" id="PF09967"/>
    </source>
</evidence>
<name>A0A9X3WKR9_9BACI</name>
<gene>
    <name evidence="2" type="ORF">NC661_16195</name>
</gene>